<feature type="region of interest" description="Disordered" evidence="1">
    <location>
        <begin position="1"/>
        <end position="83"/>
    </location>
</feature>
<accession>A0A4U6WGD8</accession>
<feature type="region of interest" description="Disordered" evidence="1">
    <location>
        <begin position="112"/>
        <end position="174"/>
    </location>
</feature>
<name>A0A4U6WGD8_SETVI</name>
<gene>
    <name evidence="2" type="ORF">SEVIR_1G303600v2</name>
</gene>
<protein>
    <submittedName>
        <fullName evidence="2">Uncharacterized protein</fullName>
    </submittedName>
</protein>
<feature type="compositionally biased region" description="Low complexity" evidence="1">
    <location>
        <begin position="13"/>
        <end position="22"/>
    </location>
</feature>
<dbReference type="AlphaFoldDB" id="A0A4U6WGD8"/>
<proteinExistence type="predicted"/>
<evidence type="ECO:0000313" key="3">
    <source>
        <dbReference type="Proteomes" id="UP000298652"/>
    </source>
</evidence>
<dbReference type="Gramene" id="TKW41265">
    <property type="protein sequence ID" value="TKW41265"/>
    <property type="gene ID" value="SEVIR_1G303600v2"/>
</dbReference>
<reference evidence="2" key="1">
    <citation type="submission" date="2019-03" db="EMBL/GenBank/DDBJ databases">
        <title>WGS assembly of Setaria viridis.</title>
        <authorList>
            <person name="Huang P."/>
            <person name="Jenkins J."/>
            <person name="Grimwood J."/>
            <person name="Barry K."/>
            <person name="Healey A."/>
            <person name="Mamidi S."/>
            <person name="Sreedasyam A."/>
            <person name="Shu S."/>
            <person name="Feldman M."/>
            <person name="Wu J."/>
            <person name="Yu Y."/>
            <person name="Chen C."/>
            <person name="Johnson J."/>
            <person name="Rokhsar D."/>
            <person name="Baxter I."/>
            <person name="Schmutz J."/>
            <person name="Brutnell T."/>
            <person name="Kellogg E."/>
        </authorList>
    </citation>
    <scope>NUCLEOTIDE SEQUENCE [LARGE SCALE GENOMIC DNA]</scope>
</reference>
<sequence length="186" mass="19905">MDSRAPFPNRGGSSSATLSAAPRRPRPSSHRQIPTAEPDAAHLFRHLSTVAPPRSSLRDDSSSANLDRGSDSSFSALSEAPPDNLLLHARPRARSRLSSHLCALVSSAVSPVTSIRSTARRRPPPPNLNHRQTRACAALTSVPNDRRCHPQSPAPPPSSLNRRPGRALHRSSPAFAPLPLLSSAQL</sequence>
<keyword evidence="3" id="KW-1185">Reference proteome</keyword>
<organism evidence="2 3">
    <name type="scientific">Setaria viridis</name>
    <name type="common">Green bristlegrass</name>
    <name type="synonym">Setaria italica subsp. viridis</name>
    <dbReference type="NCBI Taxonomy" id="4556"/>
    <lineage>
        <taxon>Eukaryota</taxon>
        <taxon>Viridiplantae</taxon>
        <taxon>Streptophyta</taxon>
        <taxon>Embryophyta</taxon>
        <taxon>Tracheophyta</taxon>
        <taxon>Spermatophyta</taxon>
        <taxon>Magnoliopsida</taxon>
        <taxon>Liliopsida</taxon>
        <taxon>Poales</taxon>
        <taxon>Poaceae</taxon>
        <taxon>PACMAD clade</taxon>
        <taxon>Panicoideae</taxon>
        <taxon>Panicodae</taxon>
        <taxon>Paniceae</taxon>
        <taxon>Cenchrinae</taxon>
        <taxon>Setaria</taxon>
    </lineage>
</organism>
<evidence type="ECO:0000313" key="2">
    <source>
        <dbReference type="EMBL" id="TKW41265.1"/>
    </source>
</evidence>
<dbReference type="EMBL" id="CM016552">
    <property type="protein sequence ID" value="TKW41265.1"/>
    <property type="molecule type" value="Genomic_DNA"/>
</dbReference>
<dbReference type="Proteomes" id="UP000298652">
    <property type="component" value="Chromosome 1"/>
</dbReference>
<evidence type="ECO:0000256" key="1">
    <source>
        <dbReference type="SAM" id="MobiDB-lite"/>
    </source>
</evidence>